<keyword evidence="2" id="KW-1185">Reference proteome</keyword>
<accession>K4RH32</accession>
<keyword evidence="1" id="KW-0614">Plasmid</keyword>
<organism evidence="2">
    <name type="scientific">Streptomyces davaonensis (strain DSM 101723 / JCM 4913 / KCC S-0913 / 768)</name>
    <dbReference type="NCBI Taxonomy" id="1214101"/>
    <lineage>
        <taxon>Bacteria</taxon>
        <taxon>Bacillati</taxon>
        <taxon>Actinomycetota</taxon>
        <taxon>Actinomycetes</taxon>
        <taxon>Kitasatosporales</taxon>
        <taxon>Streptomycetaceae</taxon>
        <taxon>Streptomyces</taxon>
    </lineage>
</organism>
<sequence length="72" mass="8436">MCTVRRMINEPLYGDPCPLCSRLLRIEYSRTRPSAQQDHPARVWITGYRCADCEAARPEQWTEVMRVLYCDG</sequence>
<dbReference type="AlphaFoldDB" id="K4RH32"/>
<proteinExistence type="predicted"/>
<evidence type="ECO:0000313" key="1">
    <source>
        <dbReference type="EMBL" id="CCK32909.1"/>
    </source>
</evidence>
<reference evidence="1 2" key="1">
    <citation type="journal article" date="2012" name="J. Bacteriol.">
        <title>Genome sequence of the bacterium Streptomyces davawensis JCM 4913 and heterologous production of the unique antibiotic roseoflavin.</title>
        <authorList>
            <person name="Jankowitsch F."/>
            <person name="Schwarz J."/>
            <person name="Ruckert C."/>
            <person name="Gust B."/>
            <person name="Szczepanowski R."/>
            <person name="Blom J."/>
            <person name="Pelzer S."/>
            <person name="Kalinowski J."/>
            <person name="Mack M."/>
        </authorList>
    </citation>
    <scope>NUCLEOTIDE SEQUENCE [LARGE SCALE GENOMIC DNA]</scope>
    <source>
        <strain evidence="2">DSM 101723 / JCM 4913 / KCC S-0913 / 768</strain>
        <plasmid evidence="1 2">pSDA1</plasmid>
    </source>
</reference>
<geneLocation type="plasmid" evidence="1 2">
    <name>pSDA1</name>
</geneLocation>
<dbReference type="OrthoDB" id="4246274at2"/>
<dbReference type="PATRIC" id="fig|1214101.3.peg.8619"/>
<protein>
    <submittedName>
        <fullName evidence="1">Uncharacterized protein</fullName>
    </submittedName>
</protein>
<evidence type="ECO:0000313" key="2">
    <source>
        <dbReference type="Proteomes" id="UP000008043"/>
    </source>
</evidence>
<dbReference type="Proteomes" id="UP000008043">
    <property type="component" value="Plasmid pSDA1"/>
</dbReference>
<dbReference type="eggNOG" id="ENOG5031Y3X">
    <property type="taxonomic scope" value="Bacteria"/>
</dbReference>
<dbReference type="KEGG" id="sdv:BN159_p29"/>
<dbReference type="HOGENOM" id="CLU_2720485_0_0_11"/>
<name>K4RH32_STRDJ</name>
<gene>
    <name evidence="1" type="ORF">BN159_p29</name>
</gene>
<dbReference type="EMBL" id="HE971710">
    <property type="protein sequence ID" value="CCK32909.1"/>
    <property type="molecule type" value="Genomic_DNA"/>
</dbReference>